<accession>A0A9Q3EWQ3</accession>
<evidence type="ECO:0008006" key="10">
    <source>
        <dbReference type="Google" id="ProtNLM"/>
    </source>
</evidence>
<evidence type="ECO:0000256" key="6">
    <source>
        <dbReference type="SAM" id="MobiDB-lite"/>
    </source>
</evidence>
<feature type="compositionally biased region" description="Polar residues" evidence="6">
    <location>
        <begin position="687"/>
        <end position="697"/>
    </location>
</feature>
<evidence type="ECO:0000256" key="1">
    <source>
        <dbReference type="ARBA" id="ARBA00009283"/>
    </source>
</evidence>
<keyword evidence="4" id="KW-0067">ATP-binding</keyword>
<dbReference type="AlphaFoldDB" id="A0A9Q3EWQ3"/>
<keyword evidence="7" id="KW-0812">Transmembrane</keyword>
<keyword evidence="4" id="KW-0547">Nucleotide-binding</keyword>
<evidence type="ECO:0000256" key="3">
    <source>
        <dbReference type="PIRSR" id="PIRSR600407-1"/>
    </source>
</evidence>
<feature type="region of interest" description="Disordered" evidence="6">
    <location>
        <begin position="1"/>
        <end position="20"/>
    </location>
</feature>
<dbReference type="InterPro" id="IPR000407">
    <property type="entry name" value="GDA1_CD39_NTPase"/>
</dbReference>
<dbReference type="PANTHER" id="PTHR11782">
    <property type="entry name" value="ADENOSINE/GUANOSINE DIPHOSPHATASE"/>
    <property type="match status" value="1"/>
</dbReference>
<dbReference type="PROSITE" id="PS01238">
    <property type="entry name" value="GDA1_CD39_NTPASE"/>
    <property type="match status" value="1"/>
</dbReference>
<comment type="similarity">
    <text evidence="1 5">Belongs to the GDA1/CD39 NTPase family.</text>
</comment>
<evidence type="ECO:0000313" key="8">
    <source>
        <dbReference type="EMBL" id="MBW0528629.1"/>
    </source>
</evidence>
<dbReference type="Proteomes" id="UP000765509">
    <property type="component" value="Unassembled WGS sequence"/>
</dbReference>
<reference evidence="8" key="1">
    <citation type="submission" date="2021-03" db="EMBL/GenBank/DDBJ databases">
        <title>Draft genome sequence of rust myrtle Austropuccinia psidii MF-1, a brazilian biotype.</title>
        <authorList>
            <person name="Quecine M.C."/>
            <person name="Pachon D.M.R."/>
            <person name="Bonatelli M.L."/>
            <person name="Correr F.H."/>
            <person name="Franceschini L.M."/>
            <person name="Leite T.F."/>
            <person name="Margarido G.R.A."/>
            <person name="Almeida C.A."/>
            <person name="Ferrarezi J.A."/>
            <person name="Labate C.A."/>
        </authorList>
    </citation>
    <scope>NUCLEOTIDE SEQUENCE</scope>
    <source>
        <strain evidence="8">MF-1</strain>
    </source>
</reference>
<feature type="compositionally biased region" description="Low complexity" evidence="6">
    <location>
        <begin position="1"/>
        <end position="14"/>
    </location>
</feature>
<dbReference type="GO" id="GO:0045134">
    <property type="term" value="F:UDP phosphatase activity"/>
    <property type="evidence" value="ECO:0007669"/>
    <property type="project" value="TreeGrafter"/>
</dbReference>
<proteinExistence type="inferred from homology"/>
<dbReference type="EMBL" id="AVOT02034512">
    <property type="protein sequence ID" value="MBW0528629.1"/>
    <property type="molecule type" value="Genomic_DNA"/>
</dbReference>
<evidence type="ECO:0000256" key="5">
    <source>
        <dbReference type="RuleBase" id="RU003833"/>
    </source>
</evidence>
<dbReference type="PANTHER" id="PTHR11782:SF121">
    <property type="entry name" value="NUCLEOSIDE-DIPHOSPHATASE MIG-23"/>
    <property type="match status" value="1"/>
</dbReference>
<name>A0A9Q3EWQ3_9BASI</name>
<feature type="active site" description="Proton acceptor" evidence="3">
    <location>
        <position position="160"/>
    </location>
</feature>
<dbReference type="GO" id="GO:0016020">
    <property type="term" value="C:membrane"/>
    <property type="evidence" value="ECO:0007669"/>
    <property type="project" value="TreeGrafter"/>
</dbReference>
<dbReference type="Pfam" id="PF01150">
    <property type="entry name" value="GDA1_CD39"/>
    <property type="match status" value="1"/>
</dbReference>
<dbReference type="Gene3D" id="3.30.420.150">
    <property type="entry name" value="Exopolyphosphatase. Domain 2"/>
    <property type="match status" value="1"/>
</dbReference>
<evidence type="ECO:0000256" key="7">
    <source>
        <dbReference type="SAM" id="Phobius"/>
    </source>
</evidence>
<dbReference type="CDD" id="cd24039">
    <property type="entry name" value="ASKHA_NBD_YND1-like"/>
    <property type="match status" value="1"/>
</dbReference>
<dbReference type="GO" id="GO:0006256">
    <property type="term" value="P:UDP catabolic process"/>
    <property type="evidence" value="ECO:0007669"/>
    <property type="project" value="TreeGrafter"/>
</dbReference>
<protein>
    <recommendedName>
        <fullName evidence="10">Golgi apyrase</fullName>
    </recommendedName>
</protein>
<feature type="compositionally biased region" description="Low complexity" evidence="6">
    <location>
        <begin position="726"/>
        <end position="738"/>
    </location>
</feature>
<feature type="binding site" evidence="4">
    <location>
        <begin position="195"/>
        <end position="199"/>
    </location>
    <ligand>
        <name>ATP</name>
        <dbReference type="ChEBI" id="CHEBI:30616"/>
    </ligand>
</feature>
<gene>
    <name evidence="8" type="ORF">O181_068344</name>
</gene>
<sequence>MSSSSSSSASTLSKSKSKRSLNRYKKADFNADCWKSKSSQIKALKINKKSLKVLPEIQTGVESGGDWQLKIEPGISSFVDHPQDLKQYLKPILDHALSLIPPNQVSSTPFYLLATAGMRLLSKSQQALILDTLCHNLTNQYQFFINDCKDHIRIISGEEEGEFGWIAVNYLMNGFHPNKNLQNSTPTFGFLDMGGASTQIAFEPDYFQPTHHSDNLINLTLRLLDGTPLFHSLFVTTWLGFGTNMARERYSQSLLQHHLKQSVNLNHKTNQKKPQDISDSCLPDSLFIPSPSSDYQFKGTGNFNDCVKSLFPLLNKNATCLDEPCLFDGKHVPPINFSVNHFIGISEYWYSTQDLWSMGGTYNSVKFQEKAIQYCHQNWNEILQDYKSNSSQSLTNFEISRLQTQCFKAAWIINVLHQGIGIPRDVNDHNKADHLTYNQDGMRLPIKIRLDNPPPKFQSVDEVGHVKVSWTLGKMVMELSKQASTSTINSTVIQPSFDGVRGVHTSQIGGLKAHLSDARSWFDPMILLGLTIATLAIWFLYLCSKSLFAANGHDRSRGQGYLLASMEEGDTNWQENSFQLTNHSRPCSPRLISKSRSSHLLQWLSSPSSRPMSHAPSRSQRRWPFKLLSNFQTITSVRSQSPRPLRNSRVSSPLPSRSIENLDFRQFEDDDDSKVVIPPVSITTSLATSGFQSTSARPSFDENLLGPVINGNNHLNGKKKKLNERNPNNTSRSSNSSNKVEDRSSKQRLNHSKSCQTLTNFNESLGILEPKSPRFRRETSWNGLDDKDKISNYEDDADNEIMTRFHTSKSTNSIYNINNHSNGNSQVNLNSFLVNFGKGRHSD</sequence>
<dbReference type="GO" id="GO:0005524">
    <property type="term" value="F:ATP binding"/>
    <property type="evidence" value="ECO:0007669"/>
    <property type="project" value="UniProtKB-KW"/>
</dbReference>
<feature type="region of interest" description="Disordered" evidence="6">
    <location>
        <begin position="636"/>
        <end position="657"/>
    </location>
</feature>
<keyword evidence="7" id="KW-1133">Transmembrane helix</keyword>
<evidence type="ECO:0000313" key="9">
    <source>
        <dbReference type="Proteomes" id="UP000765509"/>
    </source>
</evidence>
<dbReference type="GO" id="GO:0017111">
    <property type="term" value="F:ribonucleoside triphosphate phosphatase activity"/>
    <property type="evidence" value="ECO:0007669"/>
    <property type="project" value="TreeGrafter"/>
</dbReference>
<keyword evidence="2 5" id="KW-0378">Hydrolase</keyword>
<organism evidence="8 9">
    <name type="scientific">Austropuccinia psidii MF-1</name>
    <dbReference type="NCBI Taxonomy" id="1389203"/>
    <lineage>
        <taxon>Eukaryota</taxon>
        <taxon>Fungi</taxon>
        <taxon>Dikarya</taxon>
        <taxon>Basidiomycota</taxon>
        <taxon>Pucciniomycotina</taxon>
        <taxon>Pucciniomycetes</taxon>
        <taxon>Pucciniales</taxon>
        <taxon>Sphaerophragmiaceae</taxon>
        <taxon>Austropuccinia</taxon>
    </lineage>
</organism>
<keyword evidence="7" id="KW-0472">Membrane</keyword>
<dbReference type="GO" id="GO:0004382">
    <property type="term" value="F:GDP phosphatase activity"/>
    <property type="evidence" value="ECO:0007669"/>
    <property type="project" value="TreeGrafter"/>
</dbReference>
<dbReference type="Gene3D" id="3.30.420.40">
    <property type="match status" value="1"/>
</dbReference>
<dbReference type="GO" id="GO:0046036">
    <property type="term" value="P:CTP metabolic process"/>
    <property type="evidence" value="ECO:0007669"/>
    <property type="project" value="TreeGrafter"/>
</dbReference>
<evidence type="ECO:0000256" key="2">
    <source>
        <dbReference type="ARBA" id="ARBA00022801"/>
    </source>
</evidence>
<comment type="caution">
    <text evidence="8">The sequence shown here is derived from an EMBL/GenBank/DDBJ whole genome shotgun (WGS) entry which is preliminary data.</text>
</comment>
<keyword evidence="9" id="KW-1185">Reference proteome</keyword>
<dbReference type="OrthoDB" id="6372431at2759"/>
<dbReference type="GO" id="GO:0005794">
    <property type="term" value="C:Golgi apparatus"/>
    <property type="evidence" value="ECO:0007669"/>
    <property type="project" value="TreeGrafter"/>
</dbReference>
<evidence type="ECO:0000256" key="4">
    <source>
        <dbReference type="PIRSR" id="PIRSR600407-2"/>
    </source>
</evidence>
<feature type="transmembrane region" description="Helical" evidence="7">
    <location>
        <begin position="521"/>
        <end position="543"/>
    </location>
</feature>
<feature type="region of interest" description="Disordered" evidence="6">
    <location>
        <begin position="687"/>
        <end position="754"/>
    </location>
</feature>